<protein>
    <recommendedName>
        <fullName evidence="4">Carboxylic ester hydrolase</fullName>
        <ecNumber evidence="4">3.1.1.-</ecNumber>
    </recommendedName>
</protein>
<evidence type="ECO:0000313" key="6">
    <source>
        <dbReference type="EMBL" id="GMT19215.1"/>
    </source>
</evidence>
<organism evidence="6 7">
    <name type="scientific">Pristionchus fissidentatus</name>
    <dbReference type="NCBI Taxonomy" id="1538716"/>
    <lineage>
        <taxon>Eukaryota</taxon>
        <taxon>Metazoa</taxon>
        <taxon>Ecdysozoa</taxon>
        <taxon>Nematoda</taxon>
        <taxon>Chromadorea</taxon>
        <taxon>Rhabditida</taxon>
        <taxon>Rhabditina</taxon>
        <taxon>Diplogasteromorpha</taxon>
        <taxon>Diplogasteroidea</taxon>
        <taxon>Neodiplogasteridae</taxon>
        <taxon>Pristionchus</taxon>
    </lineage>
</organism>
<keyword evidence="3 4" id="KW-0378">Hydrolase</keyword>
<evidence type="ECO:0000256" key="4">
    <source>
        <dbReference type="RuleBase" id="RU361235"/>
    </source>
</evidence>
<dbReference type="EMBL" id="BTSY01000003">
    <property type="protein sequence ID" value="GMT19215.1"/>
    <property type="molecule type" value="Genomic_DNA"/>
</dbReference>
<dbReference type="AlphaFoldDB" id="A0AAV5VMP7"/>
<dbReference type="InterPro" id="IPR019819">
    <property type="entry name" value="Carboxylesterase_B_CS"/>
</dbReference>
<dbReference type="InterPro" id="IPR029058">
    <property type="entry name" value="AB_hydrolase_fold"/>
</dbReference>
<dbReference type="PANTHER" id="PTHR44590">
    <property type="entry name" value="CARBOXYLIC ESTER HYDROLASE-RELATED"/>
    <property type="match status" value="1"/>
</dbReference>
<sequence>MGSSSSKCPPTEEVTISSGRIIGRRFLHDSDKAVNAFQGIPFANPPIGERRFKKPEPCDTWEGVKECNAFGNRGMQVSSMYEKWKHGPVSEDCLYLNVFAPGWKSSNEKGFAVMVFIHGGAFVSDSTVKYGDTMLSKYLVTKDVIVVTTQYRLGFLGFWSTGDSSCVDNLGLWDQTRALEWVKENIEAFGGDPTNVTIMGQSAGGASVDLLSISPISRDLFHKVIPMAGNGSADWATQENAVERCREWANQKMKIDDGGDSKEFISKLRLEAATKFATSMNVKPNASVKEGIQIGPRIDGLFFPRPLAELRKEAGIKPRMVGCCQYEGLMFMIAVMGKKNRSAFESVIAMMIPESVTDFKKKRDEMLEEFMKEDDLTKSMANLFSDLFLNVSCQQFVLDWLATGHDQIYLYTFDYFNEKSWGPLGYVMPVKGATHCSEIPYILGKGLIWDFDLNEKDIEMLEKVTAAWSNFAKFGNPNGENGENPLGVEWKPATKEFPMRCISINWESTMQEEFHGGRPMRWIEYRKGL</sequence>
<evidence type="ECO:0000256" key="3">
    <source>
        <dbReference type="ARBA" id="ARBA00022801"/>
    </source>
</evidence>
<feature type="domain" description="Carboxylesterase type B" evidence="5">
    <location>
        <begin position="12"/>
        <end position="512"/>
    </location>
</feature>
<accession>A0AAV5VMP7</accession>
<evidence type="ECO:0000259" key="5">
    <source>
        <dbReference type="Pfam" id="PF00135"/>
    </source>
</evidence>
<evidence type="ECO:0000256" key="2">
    <source>
        <dbReference type="ARBA" id="ARBA00022487"/>
    </source>
</evidence>
<name>A0AAV5VMP7_9BILA</name>
<dbReference type="PROSITE" id="PS00941">
    <property type="entry name" value="CARBOXYLESTERASE_B_2"/>
    <property type="match status" value="1"/>
</dbReference>
<keyword evidence="2" id="KW-0719">Serine esterase</keyword>
<comment type="similarity">
    <text evidence="1 4">Belongs to the type-B carboxylesterase/lipase family.</text>
</comment>
<comment type="caution">
    <text evidence="6">The sequence shown here is derived from an EMBL/GenBank/DDBJ whole genome shotgun (WGS) entry which is preliminary data.</text>
</comment>
<dbReference type="PROSITE" id="PS00122">
    <property type="entry name" value="CARBOXYLESTERASE_B_1"/>
    <property type="match status" value="1"/>
</dbReference>
<gene>
    <name evidence="6" type="ORF">PFISCL1PPCAC_10512</name>
</gene>
<dbReference type="Gene3D" id="3.40.50.1820">
    <property type="entry name" value="alpha/beta hydrolase"/>
    <property type="match status" value="1"/>
</dbReference>
<dbReference type="EC" id="3.1.1.-" evidence="4"/>
<dbReference type="InterPro" id="IPR019826">
    <property type="entry name" value="Carboxylesterase_B_AS"/>
</dbReference>
<dbReference type="GO" id="GO:0052689">
    <property type="term" value="F:carboxylic ester hydrolase activity"/>
    <property type="evidence" value="ECO:0007669"/>
    <property type="project" value="UniProtKB-KW"/>
</dbReference>
<dbReference type="Pfam" id="PF00135">
    <property type="entry name" value="COesterase"/>
    <property type="match status" value="1"/>
</dbReference>
<dbReference type="Proteomes" id="UP001432322">
    <property type="component" value="Unassembled WGS sequence"/>
</dbReference>
<dbReference type="InterPro" id="IPR002018">
    <property type="entry name" value="CarbesteraseB"/>
</dbReference>
<evidence type="ECO:0000256" key="1">
    <source>
        <dbReference type="ARBA" id="ARBA00005964"/>
    </source>
</evidence>
<dbReference type="SUPFAM" id="SSF53474">
    <property type="entry name" value="alpha/beta-Hydrolases"/>
    <property type="match status" value="1"/>
</dbReference>
<keyword evidence="7" id="KW-1185">Reference proteome</keyword>
<reference evidence="6" key="1">
    <citation type="submission" date="2023-10" db="EMBL/GenBank/DDBJ databases">
        <title>Genome assembly of Pristionchus species.</title>
        <authorList>
            <person name="Yoshida K."/>
            <person name="Sommer R.J."/>
        </authorList>
    </citation>
    <scope>NUCLEOTIDE SEQUENCE</scope>
    <source>
        <strain evidence="6">RS5133</strain>
    </source>
</reference>
<dbReference type="PANTHER" id="PTHR44590:SF3">
    <property type="entry name" value="CARBOXYLESTERASE TYPE B DOMAIN-CONTAINING PROTEIN"/>
    <property type="match status" value="1"/>
</dbReference>
<evidence type="ECO:0000313" key="7">
    <source>
        <dbReference type="Proteomes" id="UP001432322"/>
    </source>
</evidence>
<proteinExistence type="inferred from homology"/>